<feature type="domain" description="PX" evidence="1">
    <location>
        <begin position="93"/>
        <end position="202"/>
    </location>
</feature>
<organism evidence="3 4">
    <name type="scientific">Paramecium sonneborni</name>
    <dbReference type="NCBI Taxonomy" id="65129"/>
    <lineage>
        <taxon>Eukaryota</taxon>
        <taxon>Sar</taxon>
        <taxon>Alveolata</taxon>
        <taxon>Ciliophora</taxon>
        <taxon>Intramacronucleata</taxon>
        <taxon>Oligohymenophorea</taxon>
        <taxon>Peniculida</taxon>
        <taxon>Parameciidae</taxon>
        <taxon>Paramecium</taxon>
    </lineage>
</organism>
<evidence type="ECO:0000313" key="3">
    <source>
        <dbReference type="EMBL" id="CAD8053293.1"/>
    </source>
</evidence>
<dbReference type="GO" id="GO:0097320">
    <property type="term" value="P:plasma membrane tubulation"/>
    <property type="evidence" value="ECO:0007669"/>
    <property type="project" value="TreeGrafter"/>
</dbReference>
<sequence length="500" mass="59647">MSLEEKQQFLVDEIINKGYDSEDFTKYMDRKKENGGQDLDIWMMDELIQAVTDYQKTRNQMMQIIDDDNGFKRKIDCQKMIGTDIGNTNNVQILIENFDKKDSGFFSLSKSYVNYKIVTNPFQWVVTRRYSDFEWLREILTRQYPGVFVPPIANKTPTRQFSDAYLIKRMKFLEKFLNHLLNSNILKNDKYFCEFLKMQDEKEFKQLQSASEKLQKTTKLDKVISETGQIEVGFNPQTDNYIKAAGNLMTSLNLDFEIIMKQSKKMLQDFEMVSATMFQMGESFELITNHINQFNNSVQDSEKILKFEAVTITLNNMMMIWGKNFQNYENYIQENFRNFFKYHDKEITQLKEHLLLRQQSQVEYLKYKERLDLKKEKFYQLKEFNKWEVSKEILEDLKQNIDNKKYCLSVILPKETSQQNDLRDTYAYYNLSTYNEIKRVFEQNINIYAKHFIKFADSQANNLTKMHLTWAEIQGNLQGLDLITQLDQKVQIMPQPKVKI</sequence>
<reference evidence="3" key="1">
    <citation type="submission" date="2021-01" db="EMBL/GenBank/DDBJ databases">
        <authorList>
            <consortium name="Genoscope - CEA"/>
            <person name="William W."/>
        </authorList>
    </citation>
    <scope>NUCLEOTIDE SEQUENCE</scope>
</reference>
<evidence type="ECO:0000259" key="1">
    <source>
        <dbReference type="PROSITE" id="PS50195"/>
    </source>
</evidence>
<dbReference type="InterPro" id="IPR001683">
    <property type="entry name" value="PX_dom"/>
</dbReference>
<name>A0A8S1KGD2_9CILI</name>
<dbReference type="Pfam" id="PF00787">
    <property type="entry name" value="PX"/>
    <property type="match status" value="1"/>
</dbReference>
<dbReference type="SMART" id="SM00312">
    <property type="entry name" value="PX"/>
    <property type="match status" value="1"/>
</dbReference>
<dbReference type="OrthoDB" id="422186at2759"/>
<dbReference type="CDD" id="cd06093">
    <property type="entry name" value="PX_domain"/>
    <property type="match status" value="1"/>
</dbReference>
<dbReference type="Proteomes" id="UP000692954">
    <property type="component" value="Unassembled WGS sequence"/>
</dbReference>
<accession>A0A8S1KGD2</accession>
<dbReference type="PANTHER" id="PTHR45827:SF1">
    <property type="entry name" value="SORTING NEXIN"/>
    <property type="match status" value="1"/>
</dbReference>
<dbReference type="GO" id="GO:0031410">
    <property type="term" value="C:cytoplasmic vesicle"/>
    <property type="evidence" value="ECO:0007669"/>
    <property type="project" value="TreeGrafter"/>
</dbReference>
<dbReference type="GO" id="GO:0016197">
    <property type="term" value="P:endosomal transport"/>
    <property type="evidence" value="ECO:0007669"/>
    <property type="project" value="TreeGrafter"/>
</dbReference>
<evidence type="ECO:0000313" key="4">
    <source>
        <dbReference type="Proteomes" id="UP000692954"/>
    </source>
</evidence>
<dbReference type="InterPro" id="IPR003306">
    <property type="entry name" value="WIF"/>
</dbReference>
<feature type="domain" description="WIF" evidence="2">
    <location>
        <begin position="420"/>
        <end position="500"/>
    </location>
</feature>
<comment type="caution">
    <text evidence="3">The sequence shown here is derived from an EMBL/GenBank/DDBJ whole genome shotgun (WGS) entry which is preliminary data.</text>
</comment>
<dbReference type="GO" id="GO:0006897">
    <property type="term" value="P:endocytosis"/>
    <property type="evidence" value="ECO:0007669"/>
    <property type="project" value="TreeGrafter"/>
</dbReference>
<dbReference type="PROSITE" id="PS50814">
    <property type="entry name" value="WIF"/>
    <property type="match status" value="1"/>
</dbReference>
<protein>
    <submittedName>
        <fullName evidence="3">Uncharacterized protein</fullName>
    </submittedName>
</protein>
<dbReference type="EMBL" id="CAJJDN010000007">
    <property type="protein sequence ID" value="CAD8053293.1"/>
    <property type="molecule type" value="Genomic_DNA"/>
</dbReference>
<dbReference type="GO" id="GO:0005886">
    <property type="term" value="C:plasma membrane"/>
    <property type="evidence" value="ECO:0007669"/>
    <property type="project" value="TreeGrafter"/>
</dbReference>
<dbReference type="PROSITE" id="PS50195">
    <property type="entry name" value="PX"/>
    <property type="match status" value="1"/>
</dbReference>
<gene>
    <name evidence="3" type="ORF">PSON_ATCC_30995.1.T0070267</name>
</gene>
<proteinExistence type="predicted"/>
<keyword evidence="4" id="KW-1185">Reference proteome</keyword>
<dbReference type="AlphaFoldDB" id="A0A8S1KGD2"/>
<evidence type="ECO:0000259" key="2">
    <source>
        <dbReference type="PROSITE" id="PS50814"/>
    </source>
</evidence>
<dbReference type="GO" id="GO:0035091">
    <property type="term" value="F:phosphatidylinositol binding"/>
    <property type="evidence" value="ECO:0007669"/>
    <property type="project" value="InterPro"/>
</dbReference>
<dbReference type="PANTHER" id="PTHR45827">
    <property type="entry name" value="SORTING NEXIN"/>
    <property type="match status" value="1"/>
</dbReference>